<feature type="transmembrane region" description="Helical" evidence="7">
    <location>
        <begin position="352"/>
        <end position="371"/>
    </location>
</feature>
<feature type="transmembrane region" description="Helical" evidence="7">
    <location>
        <begin position="108"/>
        <end position="128"/>
    </location>
</feature>
<feature type="compositionally biased region" description="Low complexity" evidence="6">
    <location>
        <begin position="11"/>
        <end position="22"/>
    </location>
</feature>
<dbReference type="Proteomes" id="UP000008495">
    <property type="component" value="Unassembled WGS sequence"/>
</dbReference>
<feature type="transmembrane region" description="Helical" evidence="7">
    <location>
        <begin position="65"/>
        <end position="87"/>
    </location>
</feature>
<dbReference type="PIRSF" id="PIRSF006060">
    <property type="entry name" value="AA_transporter"/>
    <property type="match status" value="1"/>
</dbReference>
<name>K6VA51_9MICO</name>
<protein>
    <submittedName>
        <fullName evidence="8">Putative amino acid transporter</fullName>
    </submittedName>
</protein>
<dbReference type="eggNOG" id="COG0531">
    <property type="taxonomic scope" value="Bacteria"/>
</dbReference>
<evidence type="ECO:0000256" key="2">
    <source>
        <dbReference type="ARBA" id="ARBA00022475"/>
    </source>
</evidence>
<feature type="transmembrane region" description="Helical" evidence="7">
    <location>
        <begin position="256"/>
        <end position="281"/>
    </location>
</feature>
<evidence type="ECO:0000256" key="6">
    <source>
        <dbReference type="SAM" id="MobiDB-lite"/>
    </source>
</evidence>
<proteinExistence type="predicted"/>
<feature type="transmembrane region" description="Helical" evidence="7">
    <location>
        <begin position="437"/>
        <end position="457"/>
    </location>
</feature>
<feature type="transmembrane region" description="Helical" evidence="7">
    <location>
        <begin position="35"/>
        <end position="53"/>
    </location>
</feature>
<dbReference type="GO" id="GO:0022857">
    <property type="term" value="F:transmembrane transporter activity"/>
    <property type="evidence" value="ECO:0007669"/>
    <property type="project" value="InterPro"/>
</dbReference>
<dbReference type="STRING" id="100225.SAMN05421595_2963"/>
<dbReference type="Pfam" id="PF13520">
    <property type="entry name" value="AA_permease_2"/>
    <property type="match status" value="1"/>
</dbReference>
<dbReference type="Gene3D" id="1.20.1740.10">
    <property type="entry name" value="Amino acid/polyamine transporter I"/>
    <property type="match status" value="1"/>
</dbReference>
<organism evidence="8 9">
    <name type="scientific">Austwickia chelonae NBRC 105200</name>
    <dbReference type="NCBI Taxonomy" id="1184607"/>
    <lineage>
        <taxon>Bacteria</taxon>
        <taxon>Bacillati</taxon>
        <taxon>Actinomycetota</taxon>
        <taxon>Actinomycetes</taxon>
        <taxon>Micrococcales</taxon>
        <taxon>Dermatophilaceae</taxon>
        <taxon>Austwickia</taxon>
    </lineage>
</organism>
<evidence type="ECO:0000256" key="5">
    <source>
        <dbReference type="ARBA" id="ARBA00023136"/>
    </source>
</evidence>
<dbReference type="GO" id="GO:0005886">
    <property type="term" value="C:plasma membrane"/>
    <property type="evidence" value="ECO:0007669"/>
    <property type="project" value="UniProtKB-SubCell"/>
</dbReference>
<dbReference type="InterPro" id="IPR002293">
    <property type="entry name" value="AA/rel_permease1"/>
</dbReference>
<keyword evidence="2" id="KW-1003">Cell membrane</keyword>
<keyword evidence="4 7" id="KW-1133">Transmembrane helix</keyword>
<accession>K6VA51</accession>
<evidence type="ECO:0000256" key="7">
    <source>
        <dbReference type="SAM" id="Phobius"/>
    </source>
</evidence>
<gene>
    <name evidence="8" type="ORF">AUCHE_19_00070</name>
</gene>
<evidence type="ECO:0000313" key="8">
    <source>
        <dbReference type="EMBL" id="GAB79103.1"/>
    </source>
</evidence>
<feature type="transmembrane region" description="Helical" evidence="7">
    <location>
        <begin position="148"/>
        <end position="165"/>
    </location>
</feature>
<dbReference type="AlphaFoldDB" id="K6VA51"/>
<feature type="transmembrane region" description="Helical" evidence="7">
    <location>
        <begin position="301"/>
        <end position="331"/>
    </location>
</feature>
<dbReference type="PANTHER" id="PTHR42770:SF11">
    <property type="entry name" value="INNER MEMBRANE TRANSPORT PROTEIN YBAT"/>
    <property type="match status" value="1"/>
</dbReference>
<feature type="transmembrane region" description="Helical" evidence="7">
    <location>
        <begin position="377"/>
        <end position="398"/>
    </location>
</feature>
<evidence type="ECO:0000313" key="9">
    <source>
        <dbReference type="Proteomes" id="UP000008495"/>
    </source>
</evidence>
<dbReference type="PANTHER" id="PTHR42770">
    <property type="entry name" value="AMINO ACID TRANSPORTER-RELATED"/>
    <property type="match status" value="1"/>
</dbReference>
<evidence type="ECO:0000256" key="4">
    <source>
        <dbReference type="ARBA" id="ARBA00022989"/>
    </source>
</evidence>
<keyword evidence="3 7" id="KW-0812">Transmembrane</keyword>
<comment type="caution">
    <text evidence="8">The sequence shown here is derived from an EMBL/GenBank/DDBJ whole genome shotgun (WGS) entry which is preliminary data.</text>
</comment>
<dbReference type="InterPro" id="IPR050367">
    <property type="entry name" value="APC_superfamily"/>
</dbReference>
<reference evidence="8 9" key="1">
    <citation type="submission" date="2012-08" db="EMBL/GenBank/DDBJ databases">
        <title>Whole genome shotgun sequence of Austwickia chelonae NBRC 105200.</title>
        <authorList>
            <person name="Yoshida I."/>
            <person name="Hosoyama A."/>
            <person name="Tsuchikane K."/>
            <person name="Katsumata H."/>
            <person name="Ando Y."/>
            <person name="Ohji S."/>
            <person name="Hamada M."/>
            <person name="Tamura T."/>
            <person name="Yamazoe A."/>
            <person name="Yamazaki S."/>
            <person name="Fujita N."/>
        </authorList>
    </citation>
    <scope>NUCLEOTIDE SEQUENCE [LARGE SCALE GENOMIC DNA]</scope>
    <source>
        <strain evidence="8 9">NBRC 105200</strain>
    </source>
</reference>
<evidence type="ECO:0000256" key="3">
    <source>
        <dbReference type="ARBA" id="ARBA00022692"/>
    </source>
</evidence>
<feature type="transmembrane region" description="Helical" evidence="7">
    <location>
        <begin position="410"/>
        <end position="431"/>
    </location>
</feature>
<comment type="subcellular location">
    <subcellularLocation>
        <location evidence="1">Cell membrane</location>
        <topology evidence="1">Multi-pass membrane protein</topology>
    </subcellularLocation>
</comment>
<feature type="transmembrane region" description="Helical" evidence="7">
    <location>
        <begin position="177"/>
        <end position="198"/>
    </location>
</feature>
<dbReference type="EMBL" id="BAGZ01000019">
    <property type="protein sequence ID" value="GAB79103.1"/>
    <property type="molecule type" value="Genomic_DNA"/>
</dbReference>
<keyword evidence="9" id="KW-1185">Reference proteome</keyword>
<sequence>MQSLSMANDIAPAATPAGASGSTEKEELKRAIGPALLLLFIMGDVLGTGVYALTGKVAKEVGGAVWLPFLCAFLVAMITACSYLELVTKYPRAGGAATYTHRAFNVHFLTFLVAFTVMASGLTSSSSAAKAFAANFARAVGWKSDQSFMVVGALFFLTVIALVNLRGVSESVKLNVVLTLVEMSGLTLIVGVGLYALLSGKGDTSHLMDISFPQGESAFSAVTAATALAFFAMVGFEDSVNMAEETKDPARTFPKIMLIALSLAGCVYLLVAISAVSLVPAEKLSQGSTPLIQVLEAGWPGFPVGVFAVVTMFAVANTALLNMLMASRLVYGMSRERVLPHMLGKVLPVRRTPWVAIVFTTLLAFALVAWADLEDLGGTTAFLLLVVFTIVNIAVLVLRRDQVSHSHFRTPTLLPVLGGLFSAFLASPFSGRNPRDFAIGGVLLVVGILLWFVTFLVNKKLYGTGTPSPDFAEAIEKSDD</sequence>
<evidence type="ECO:0000256" key="1">
    <source>
        <dbReference type="ARBA" id="ARBA00004651"/>
    </source>
</evidence>
<feature type="region of interest" description="Disordered" evidence="6">
    <location>
        <begin position="1"/>
        <end position="22"/>
    </location>
</feature>
<keyword evidence="5 7" id="KW-0472">Membrane</keyword>
<feature type="transmembrane region" description="Helical" evidence="7">
    <location>
        <begin position="218"/>
        <end position="236"/>
    </location>
</feature>